<dbReference type="Gene3D" id="3.30.1330.10">
    <property type="entry name" value="PurM-like, N-terminal domain"/>
    <property type="match status" value="2"/>
</dbReference>
<organism evidence="11">
    <name type="scientific">freshwater metagenome</name>
    <dbReference type="NCBI Taxonomy" id="449393"/>
    <lineage>
        <taxon>unclassified sequences</taxon>
        <taxon>metagenomes</taxon>
        <taxon>ecological metagenomes</taxon>
    </lineage>
</organism>
<dbReference type="SUPFAM" id="SSF56042">
    <property type="entry name" value="PurM C-terminal domain-like"/>
    <property type="match status" value="2"/>
</dbReference>
<name>A0A094S539_9ZZZZ</name>
<feature type="domain" description="PurM-like N-terminal" evidence="8">
    <location>
        <begin position="452"/>
        <end position="571"/>
    </location>
</feature>
<dbReference type="InterPro" id="IPR010918">
    <property type="entry name" value="PurM-like_C_dom"/>
</dbReference>
<dbReference type="InterPro" id="IPR036676">
    <property type="entry name" value="PurM-like_C_sf"/>
</dbReference>
<dbReference type="PIRSF" id="PIRSF001587">
    <property type="entry name" value="FGAM_synthase_II"/>
    <property type="match status" value="1"/>
</dbReference>
<keyword evidence="7" id="KW-0460">Magnesium</keyword>
<evidence type="ECO:0000256" key="1">
    <source>
        <dbReference type="ARBA" id="ARBA00022490"/>
    </source>
</evidence>
<dbReference type="GO" id="GO:0006189">
    <property type="term" value="P:'de novo' IMP biosynthetic process"/>
    <property type="evidence" value="ECO:0007669"/>
    <property type="project" value="InterPro"/>
</dbReference>
<comment type="caution">
    <text evidence="11">The sequence shown here is derived from an EMBL/GenBank/DDBJ whole genome shotgun (WGS) entry which is preliminary data.</text>
</comment>
<dbReference type="Gene3D" id="3.90.650.10">
    <property type="entry name" value="PurM-like C-terminal domain"/>
    <property type="match status" value="2"/>
</dbReference>
<accession>A0A094S539</accession>
<dbReference type="PANTHER" id="PTHR43555">
    <property type="entry name" value="PHOSPHORIBOSYLFORMYLGLYCINAMIDINE SYNTHASE SUBUNIT PURL"/>
    <property type="match status" value="1"/>
</dbReference>
<proteinExistence type="inferred from homology"/>
<keyword evidence="1" id="KW-0963">Cytoplasm</keyword>
<dbReference type="SUPFAM" id="SSF55326">
    <property type="entry name" value="PurM N-terminal domain-like"/>
    <property type="match status" value="2"/>
</dbReference>
<evidence type="ECO:0000259" key="8">
    <source>
        <dbReference type="Pfam" id="PF00586"/>
    </source>
</evidence>
<dbReference type="PANTHER" id="PTHR43555:SF1">
    <property type="entry name" value="PHOSPHORIBOSYLFORMYLGLYCINAMIDINE SYNTHASE SUBUNIT PURL"/>
    <property type="match status" value="1"/>
</dbReference>
<dbReference type="AlphaFoldDB" id="A0A094S539"/>
<dbReference type="GO" id="GO:0046872">
    <property type="term" value="F:metal ion binding"/>
    <property type="evidence" value="ECO:0007669"/>
    <property type="project" value="UniProtKB-KW"/>
</dbReference>
<dbReference type="InterPro" id="IPR041609">
    <property type="entry name" value="PurL_linker"/>
</dbReference>
<dbReference type="NCBIfam" id="NF002290">
    <property type="entry name" value="PRK01213.1"/>
    <property type="match status" value="1"/>
</dbReference>
<evidence type="ECO:0000259" key="9">
    <source>
        <dbReference type="Pfam" id="PF02769"/>
    </source>
</evidence>
<dbReference type="CDD" id="cd02204">
    <property type="entry name" value="PurL_repeat2"/>
    <property type="match status" value="1"/>
</dbReference>
<dbReference type="Pfam" id="PF02769">
    <property type="entry name" value="AIRS_C"/>
    <property type="match status" value="2"/>
</dbReference>
<evidence type="ECO:0000256" key="3">
    <source>
        <dbReference type="ARBA" id="ARBA00022723"/>
    </source>
</evidence>
<evidence type="ECO:0000256" key="6">
    <source>
        <dbReference type="ARBA" id="ARBA00022840"/>
    </source>
</evidence>
<evidence type="ECO:0000256" key="4">
    <source>
        <dbReference type="ARBA" id="ARBA00022741"/>
    </source>
</evidence>
<dbReference type="CDD" id="cd02203">
    <property type="entry name" value="PurL_repeat1"/>
    <property type="match status" value="1"/>
</dbReference>
<evidence type="ECO:0000313" key="11">
    <source>
        <dbReference type="EMBL" id="KGA12928.1"/>
    </source>
</evidence>
<dbReference type="Pfam" id="PF18072">
    <property type="entry name" value="FGAR-AT_linker"/>
    <property type="match status" value="1"/>
</dbReference>
<keyword evidence="2" id="KW-0436">Ligase</keyword>
<dbReference type="InterPro" id="IPR010074">
    <property type="entry name" value="PRibForGlyAmidine_synth_PurL"/>
</dbReference>
<dbReference type="InterPro" id="IPR036921">
    <property type="entry name" value="PurM-like_N_sf"/>
</dbReference>
<dbReference type="NCBIfam" id="TIGR01736">
    <property type="entry name" value="FGAM_synth_II"/>
    <property type="match status" value="1"/>
</dbReference>
<dbReference type="GO" id="GO:0005524">
    <property type="term" value="F:ATP binding"/>
    <property type="evidence" value="ECO:0007669"/>
    <property type="project" value="UniProtKB-KW"/>
</dbReference>
<dbReference type="InterPro" id="IPR016188">
    <property type="entry name" value="PurM-like_N"/>
</dbReference>
<dbReference type="FunFam" id="3.30.1330.10:FF:000004">
    <property type="entry name" value="Phosphoribosylformylglycinamidine synthase subunit PurL"/>
    <property type="match status" value="1"/>
</dbReference>
<feature type="domain" description="Phosphoribosylformylglycinamidine synthase linker" evidence="10">
    <location>
        <begin position="20"/>
        <end position="59"/>
    </location>
</feature>
<evidence type="ECO:0000256" key="2">
    <source>
        <dbReference type="ARBA" id="ARBA00022598"/>
    </source>
</evidence>
<dbReference type="HAMAP" id="MF_00420">
    <property type="entry name" value="PurL_2"/>
    <property type="match status" value="1"/>
</dbReference>
<dbReference type="EMBL" id="JNSK01000188">
    <property type="protein sequence ID" value="KGA12928.1"/>
    <property type="molecule type" value="Genomic_DNA"/>
</dbReference>
<dbReference type="GO" id="GO:0004642">
    <property type="term" value="F:phosphoribosylformylglycinamidine synthase activity"/>
    <property type="evidence" value="ECO:0007669"/>
    <property type="project" value="InterPro"/>
</dbReference>
<sequence length="741" mass="78069">MALDTVAIAQTTPDNSQPFAELGLKPDEYARIKEILGRRPTSSELGMYSVMWSEHCSYKSSKVHLKQFGEKAPKSDALLVGIGENAGVVDVGQGYAVTFKIESHNHPSFVEPYQGAATGVGGIVRDILTMGARPIAVMDPLRFGPADAPDTRRVLPGIVAGVGGYGNCLGLPNIGGEVTFDQTYAGNPLVNALCVGVMKHSDIKLAKAAGAGNLVVLYGAKTGGDGIGGVSVLASETFGAGGSTKRPSVQVGDPFVEKVLIECSLEIFAEDLVIGIQDLGGAGLSCATSELASGGSGGMKVQLDKVPLRDPSLSPEEILMSESQERMCAIVEPKNIDRFLEICKKWDVTVTVIGEVTDGKHLEITWNGELIVDVPPRTVAHDGPVYNRPLAQPDYINQVNSQRVNVPIPSSASEIKAAVLKLAAAPNLADKSWVTSQYDKYVQGNTIQSQPDDSGMIRIDEKTNLGVAISTDANANWSYLNPYQGAKLALAEAARNIATAGARPLAVTNCLNFGSPEDPGVMWQFAESVRGLADGCLEMGLPVTGGNVSFYNQTGAVAILPTPIIGVLGVIQDVRTRTPMSFTTAGLDLYLLGDTHEDLAGSEWAFLHNQRVGQSPDADLQREMRLIELLLEGNSFFAAAHDLSQGGLSAGLTEMVLRHKVGATVTIENPGVALLSETPGRVIVAIDPAHTSKLEGLAIKNAIAINKLGTTGGDALIINDAVISLDELSIAHTSTFPGLFG</sequence>
<dbReference type="Pfam" id="PF00586">
    <property type="entry name" value="AIRS"/>
    <property type="match status" value="2"/>
</dbReference>
<evidence type="ECO:0000256" key="7">
    <source>
        <dbReference type="ARBA" id="ARBA00022842"/>
    </source>
</evidence>
<keyword evidence="4" id="KW-0547">Nucleotide-binding</keyword>
<feature type="domain" description="PurM-like C-terminal" evidence="9">
    <location>
        <begin position="211"/>
        <end position="366"/>
    </location>
</feature>
<feature type="domain" description="PurM-like C-terminal" evidence="9">
    <location>
        <begin position="586"/>
        <end position="713"/>
    </location>
</feature>
<keyword evidence="3" id="KW-0479">Metal-binding</keyword>
<feature type="domain" description="PurM-like N-terminal" evidence="8">
    <location>
        <begin position="83"/>
        <end position="198"/>
    </location>
</feature>
<evidence type="ECO:0000259" key="10">
    <source>
        <dbReference type="Pfam" id="PF18072"/>
    </source>
</evidence>
<evidence type="ECO:0000256" key="5">
    <source>
        <dbReference type="ARBA" id="ARBA00022755"/>
    </source>
</evidence>
<protein>
    <submittedName>
        <fullName evidence="11">Phosphoribosylglycinamide synthetase</fullName>
    </submittedName>
</protein>
<gene>
    <name evidence="11" type="ORF">GM50_23440</name>
</gene>
<reference evidence="11" key="1">
    <citation type="submission" date="2014-05" db="EMBL/GenBank/DDBJ databases">
        <title>Key roles for freshwater Actinobacteria revealed by deep metagenomic sequencing.</title>
        <authorList>
            <person name="Ghai R."/>
            <person name="Mizuno C.M."/>
            <person name="Picazo A."/>
            <person name="Camacho A."/>
            <person name="Rodriguez-Valera F."/>
        </authorList>
    </citation>
    <scope>NUCLEOTIDE SEQUENCE</scope>
</reference>
<keyword evidence="5" id="KW-0658">Purine biosynthesis</keyword>
<keyword evidence="6" id="KW-0067">ATP-binding</keyword>